<dbReference type="EMBL" id="CM056798">
    <property type="protein sequence ID" value="KAJ8711664.1"/>
    <property type="molecule type" value="Genomic_DNA"/>
</dbReference>
<keyword evidence="2" id="KW-1185">Reference proteome</keyword>
<name>A0ACC2Q963_9NEOP</name>
<organism evidence="1 2">
    <name type="scientific">Mythimna loreyi</name>
    <dbReference type="NCBI Taxonomy" id="667449"/>
    <lineage>
        <taxon>Eukaryota</taxon>
        <taxon>Metazoa</taxon>
        <taxon>Ecdysozoa</taxon>
        <taxon>Arthropoda</taxon>
        <taxon>Hexapoda</taxon>
        <taxon>Insecta</taxon>
        <taxon>Pterygota</taxon>
        <taxon>Neoptera</taxon>
        <taxon>Endopterygota</taxon>
        <taxon>Lepidoptera</taxon>
        <taxon>Glossata</taxon>
        <taxon>Ditrysia</taxon>
        <taxon>Noctuoidea</taxon>
        <taxon>Noctuidae</taxon>
        <taxon>Noctuinae</taxon>
        <taxon>Hadenini</taxon>
        <taxon>Mythimna</taxon>
    </lineage>
</organism>
<comment type="caution">
    <text evidence="1">The sequence shown here is derived from an EMBL/GenBank/DDBJ whole genome shotgun (WGS) entry which is preliminary data.</text>
</comment>
<evidence type="ECO:0000313" key="1">
    <source>
        <dbReference type="EMBL" id="KAJ8711664.1"/>
    </source>
</evidence>
<protein>
    <submittedName>
        <fullName evidence="1">Uncharacterized protein</fullName>
    </submittedName>
</protein>
<sequence length="140" mass="16255">MNENSINDDDKTDIAPVIVAPEILKTPEKTTEANDITTTTKITPKTNENIINVDENTIPAETKQNPNRKCYPKHCSMPSTWETTAMGETRDFVQILKERYGDRIRFLRDTTHFPKNPTYVRKRGAFIPGYHMERQRQILF</sequence>
<reference evidence="1" key="1">
    <citation type="submission" date="2023-03" db="EMBL/GenBank/DDBJ databases">
        <title>Chromosome-level genomes of two armyworms, Mythimna separata and Mythimna loreyi, provide insights into the biosynthesis and reception of sex pheromones.</title>
        <authorList>
            <person name="Zhao H."/>
        </authorList>
    </citation>
    <scope>NUCLEOTIDE SEQUENCE</scope>
    <source>
        <strain evidence="1">BeijingLab</strain>
    </source>
</reference>
<evidence type="ECO:0000313" key="2">
    <source>
        <dbReference type="Proteomes" id="UP001231649"/>
    </source>
</evidence>
<accession>A0ACC2Q963</accession>
<gene>
    <name evidence="1" type="ORF">PYW08_008618</name>
</gene>
<proteinExistence type="predicted"/>
<dbReference type="Proteomes" id="UP001231649">
    <property type="component" value="Chromosome 22"/>
</dbReference>